<dbReference type="GO" id="GO:0045892">
    <property type="term" value="P:negative regulation of DNA-templated transcription"/>
    <property type="evidence" value="ECO:0007669"/>
    <property type="project" value="UniProtKB-ARBA"/>
</dbReference>
<name>A0A918F7V6_9DEIO</name>
<dbReference type="GO" id="GO:0046872">
    <property type="term" value="F:metal ion binding"/>
    <property type="evidence" value="ECO:0007669"/>
    <property type="project" value="InterPro"/>
</dbReference>
<protein>
    <recommendedName>
        <fullName evidence="3">Transcriptional regulator</fullName>
    </recommendedName>
</protein>
<organism evidence="1 2">
    <name type="scientific">Deinococcus ruber</name>
    <dbReference type="NCBI Taxonomy" id="1848197"/>
    <lineage>
        <taxon>Bacteria</taxon>
        <taxon>Thermotogati</taxon>
        <taxon>Deinococcota</taxon>
        <taxon>Deinococci</taxon>
        <taxon>Deinococcales</taxon>
        <taxon>Deinococcaceae</taxon>
        <taxon>Deinococcus</taxon>
    </lineage>
</organism>
<dbReference type="PANTHER" id="PTHR33677:SF5">
    <property type="entry name" value="TRANSCRIPTIONAL REPRESSOR FRMR"/>
    <property type="match status" value="1"/>
</dbReference>
<gene>
    <name evidence="1" type="ORF">GCM10008957_22880</name>
</gene>
<accession>A0A918F7V6</accession>
<dbReference type="Pfam" id="PF02583">
    <property type="entry name" value="Trns_repr_metal"/>
    <property type="match status" value="1"/>
</dbReference>
<dbReference type="EMBL" id="BMQL01000011">
    <property type="protein sequence ID" value="GGR09566.1"/>
    <property type="molecule type" value="Genomic_DNA"/>
</dbReference>
<comment type="caution">
    <text evidence="1">The sequence shown here is derived from an EMBL/GenBank/DDBJ whole genome shotgun (WGS) entry which is preliminary data.</text>
</comment>
<proteinExistence type="predicted"/>
<dbReference type="Proteomes" id="UP000603865">
    <property type="component" value="Unassembled WGS sequence"/>
</dbReference>
<dbReference type="AlphaFoldDB" id="A0A918F7V6"/>
<dbReference type="Gene3D" id="1.20.58.1000">
    <property type="entry name" value="Metal-sensitive repressor, helix protomer"/>
    <property type="match status" value="1"/>
</dbReference>
<evidence type="ECO:0008006" key="3">
    <source>
        <dbReference type="Google" id="ProtNLM"/>
    </source>
</evidence>
<dbReference type="RefSeq" id="WP_189090458.1">
    <property type="nucleotide sequence ID" value="NZ_BMQL01000011.1"/>
</dbReference>
<dbReference type="PANTHER" id="PTHR33677">
    <property type="entry name" value="TRANSCRIPTIONAL REPRESSOR FRMR-RELATED"/>
    <property type="match status" value="1"/>
</dbReference>
<dbReference type="CDD" id="cd10148">
    <property type="entry name" value="CsoR-like_DUF156"/>
    <property type="match status" value="1"/>
</dbReference>
<dbReference type="GO" id="GO:0003677">
    <property type="term" value="F:DNA binding"/>
    <property type="evidence" value="ECO:0007669"/>
    <property type="project" value="InterPro"/>
</dbReference>
<evidence type="ECO:0000313" key="2">
    <source>
        <dbReference type="Proteomes" id="UP000603865"/>
    </source>
</evidence>
<reference evidence="1" key="1">
    <citation type="journal article" date="2014" name="Int. J. Syst. Evol. Microbiol.">
        <title>Complete genome sequence of Corynebacterium casei LMG S-19264T (=DSM 44701T), isolated from a smear-ripened cheese.</title>
        <authorList>
            <consortium name="US DOE Joint Genome Institute (JGI-PGF)"/>
            <person name="Walter F."/>
            <person name="Albersmeier A."/>
            <person name="Kalinowski J."/>
            <person name="Ruckert C."/>
        </authorList>
    </citation>
    <scope>NUCLEOTIDE SEQUENCE</scope>
    <source>
        <strain evidence="1">JCM 31311</strain>
    </source>
</reference>
<evidence type="ECO:0000313" key="1">
    <source>
        <dbReference type="EMBL" id="GGR09566.1"/>
    </source>
</evidence>
<keyword evidence="2" id="KW-1185">Reference proteome</keyword>
<reference evidence="1" key="2">
    <citation type="submission" date="2020-09" db="EMBL/GenBank/DDBJ databases">
        <authorList>
            <person name="Sun Q."/>
            <person name="Ohkuma M."/>
        </authorList>
    </citation>
    <scope>NUCLEOTIDE SEQUENCE</scope>
    <source>
        <strain evidence="1">JCM 31311</strain>
    </source>
</reference>
<sequence>MSTPPDAEKQRILNRLRRLEGQVRGLHKMVDEGRNCQDILTLLTGVKSALNATGDAIFEEYIARCQQAEQPIPSSEIIKVVRLLR</sequence>
<dbReference type="InterPro" id="IPR003735">
    <property type="entry name" value="Metal_Tscrpt_repr"/>
</dbReference>
<dbReference type="InterPro" id="IPR038390">
    <property type="entry name" value="Metal_Tscrpt_repr_sf"/>
</dbReference>